<protein>
    <submittedName>
        <fullName evidence="1">Uncharacterized protein</fullName>
    </submittedName>
</protein>
<evidence type="ECO:0000313" key="1">
    <source>
        <dbReference type="EMBL" id="MEV4285843.1"/>
    </source>
</evidence>
<gene>
    <name evidence="1" type="ORF">AB0K40_10095</name>
</gene>
<keyword evidence="2" id="KW-1185">Reference proteome</keyword>
<accession>A0ABV3H019</accession>
<dbReference type="RefSeq" id="WP_364447075.1">
    <property type="nucleotide sequence ID" value="NZ_JBFARM010000003.1"/>
</dbReference>
<evidence type="ECO:0000313" key="2">
    <source>
        <dbReference type="Proteomes" id="UP001552427"/>
    </source>
</evidence>
<dbReference type="Proteomes" id="UP001552427">
    <property type="component" value="Unassembled WGS sequence"/>
</dbReference>
<sequence length="67" mass="7060">MPVLDLARRYDDERLNRAALGDSMATRVTVELLDGGDGEDGHAGPRDLLDVELAGAWDGPAQIPAGS</sequence>
<comment type="caution">
    <text evidence="1">The sequence shown here is derived from an EMBL/GenBank/DDBJ whole genome shotgun (WGS) entry which is preliminary data.</text>
</comment>
<organism evidence="1 2">
    <name type="scientific">Nonomuraea bangladeshensis</name>
    <dbReference type="NCBI Taxonomy" id="404385"/>
    <lineage>
        <taxon>Bacteria</taxon>
        <taxon>Bacillati</taxon>
        <taxon>Actinomycetota</taxon>
        <taxon>Actinomycetes</taxon>
        <taxon>Streptosporangiales</taxon>
        <taxon>Streptosporangiaceae</taxon>
        <taxon>Nonomuraea</taxon>
    </lineage>
</organism>
<name>A0ABV3H019_9ACTN</name>
<reference evidence="1 2" key="1">
    <citation type="submission" date="2024-06" db="EMBL/GenBank/DDBJ databases">
        <title>The Natural Products Discovery Center: Release of the First 8490 Sequenced Strains for Exploring Actinobacteria Biosynthetic Diversity.</title>
        <authorList>
            <person name="Kalkreuter E."/>
            <person name="Kautsar S.A."/>
            <person name="Yang D."/>
            <person name="Bader C.D."/>
            <person name="Teijaro C.N."/>
            <person name="Fluegel L."/>
            <person name="Davis C.M."/>
            <person name="Simpson J.R."/>
            <person name="Lauterbach L."/>
            <person name="Steele A.D."/>
            <person name="Gui C."/>
            <person name="Meng S."/>
            <person name="Li G."/>
            <person name="Viehrig K."/>
            <person name="Ye F."/>
            <person name="Su P."/>
            <person name="Kiefer A.F."/>
            <person name="Nichols A."/>
            <person name="Cepeda A.J."/>
            <person name="Yan W."/>
            <person name="Fan B."/>
            <person name="Jiang Y."/>
            <person name="Adhikari A."/>
            <person name="Zheng C.-J."/>
            <person name="Schuster L."/>
            <person name="Cowan T.M."/>
            <person name="Smanski M.J."/>
            <person name="Chevrette M.G."/>
            <person name="De Carvalho L.P.S."/>
            <person name="Shen B."/>
        </authorList>
    </citation>
    <scope>NUCLEOTIDE SEQUENCE [LARGE SCALE GENOMIC DNA]</scope>
    <source>
        <strain evidence="1 2">NPDC049574</strain>
    </source>
</reference>
<proteinExistence type="predicted"/>
<dbReference type="EMBL" id="JBFARM010000003">
    <property type="protein sequence ID" value="MEV4285843.1"/>
    <property type="molecule type" value="Genomic_DNA"/>
</dbReference>